<dbReference type="EMBL" id="ML976046">
    <property type="protein sequence ID" value="KAF1941552.1"/>
    <property type="molecule type" value="Genomic_DNA"/>
</dbReference>
<gene>
    <name evidence="1" type="ORF">EJ02DRAFT_201454</name>
</gene>
<name>A0A6A5SP30_9PLEO</name>
<dbReference type="Proteomes" id="UP000800038">
    <property type="component" value="Unassembled WGS sequence"/>
</dbReference>
<protein>
    <submittedName>
        <fullName evidence="1">Uncharacterized protein</fullName>
    </submittedName>
</protein>
<organism evidence="1 2">
    <name type="scientific">Clathrospora elynae</name>
    <dbReference type="NCBI Taxonomy" id="706981"/>
    <lineage>
        <taxon>Eukaryota</taxon>
        <taxon>Fungi</taxon>
        <taxon>Dikarya</taxon>
        <taxon>Ascomycota</taxon>
        <taxon>Pezizomycotina</taxon>
        <taxon>Dothideomycetes</taxon>
        <taxon>Pleosporomycetidae</taxon>
        <taxon>Pleosporales</taxon>
        <taxon>Diademaceae</taxon>
        <taxon>Clathrospora</taxon>
    </lineage>
</organism>
<evidence type="ECO:0000313" key="2">
    <source>
        <dbReference type="Proteomes" id="UP000800038"/>
    </source>
</evidence>
<sequence length="72" mass="7786">MPERPAAPRFLIILGEQLAFEGLIWAGCLGSMMQQRGWSKEAMGVTTSGLRVLFLQSLSNSYIQTAAAQGAK</sequence>
<proteinExistence type="predicted"/>
<accession>A0A6A5SP30</accession>
<keyword evidence="2" id="KW-1185">Reference proteome</keyword>
<reference evidence="1" key="1">
    <citation type="journal article" date="2020" name="Stud. Mycol.">
        <title>101 Dothideomycetes genomes: a test case for predicting lifestyles and emergence of pathogens.</title>
        <authorList>
            <person name="Haridas S."/>
            <person name="Albert R."/>
            <person name="Binder M."/>
            <person name="Bloem J."/>
            <person name="Labutti K."/>
            <person name="Salamov A."/>
            <person name="Andreopoulos B."/>
            <person name="Baker S."/>
            <person name="Barry K."/>
            <person name="Bills G."/>
            <person name="Bluhm B."/>
            <person name="Cannon C."/>
            <person name="Castanera R."/>
            <person name="Culley D."/>
            <person name="Daum C."/>
            <person name="Ezra D."/>
            <person name="Gonzalez J."/>
            <person name="Henrissat B."/>
            <person name="Kuo A."/>
            <person name="Liang C."/>
            <person name="Lipzen A."/>
            <person name="Lutzoni F."/>
            <person name="Magnuson J."/>
            <person name="Mondo S."/>
            <person name="Nolan M."/>
            <person name="Ohm R."/>
            <person name="Pangilinan J."/>
            <person name="Park H.-J."/>
            <person name="Ramirez L."/>
            <person name="Alfaro M."/>
            <person name="Sun H."/>
            <person name="Tritt A."/>
            <person name="Yoshinaga Y."/>
            <person name="Zwiers L.-H."/>
            <person name="Turgeon B."/>
            <person name="Goodwin S."/>
            <person name="Spatafora J."/>
            <person name="Crous P."/>
            <person name="Grigoriev I."/>
        </authorList>
    </citation>
    <scope>NUCLEOTIDE SEQUENCE</scope>
    <source>
        <strain evidence="1">CBS 161.51</strain>
    </source>
</reference>
<dbReference type="AlphaFoldDB" id="A0A6A5SP30"/>
<evidence type="ECO:0000313" key="1">
    <source>
        <dbReference type="EMBL" id="KAF1941552.1"/>
    </source>
</evidence>